<dbReference type="EMBL" id="LWDX02014606">
    <property type="protein sequence ID" value="OEL34673.1"/>
    <property type="molecule type" value="Genomic_DNA"/>
</dbReference>
<dbReference type="InterPro" id="IPR013766">
    <property type="entry name" value="Thioredoxin_domain"/>
</dbReference>
<sequence>MIEEANSSNKLVVIKFTASWCRPSRIIAPFFADLAKNFPDVIFLKVDIDDMEDIAEQFRVRGAPYFLFMKGGEVLRTGFVAQKRKSWPRS</sequence>
<dbReference type="Pfam" id="PF00085">
    <property type="entry name" value="Thioredoxin"/>
    <property type="match status" value="1"/>
</dbReference>
<dbReference type="PANTHER" id="PTHR10438:SF417">
    <property type="entry name" value="THIOREDOXIN H5"/>
    <property type="match status" value="1"/>
</dbReference>
<dbReference type="SUPFAM" id="SSF52833">
    <property type="entry name" value="Thioredoxin-like"/>
    <property type="match status" value="1"/>
</dbReference>
<dbReference type="InterPro" id="IPR050620">
    <property type="entry name" value="Thioredoxin_H-type-like"/>
</dbReference>
<dbReference type="Proteomes" id="UP000095767">
    <property type="component" value="Unassembled WGS sequence"/>
</dbReference>
<dbReference type="OrthoDB" id="10263751at2759"/>
<proteinExistence type="predicted"/>
<gene>
    <name evidence="2" type="ORF">BAE44_0004308</name>
</gene>
<keyword evidence="3" id="KW-1185">Reference proteome</keyword>
<dbReference type="AlphaFoldDB" id="A0A1E5WB79"/>
<protein>
    <submittedName>
        <fullName evidence="2">Thioredoxin H-type</fullName>
    </submittedName>
</protein>
<feature type="domain" description="Thioredoxin" evidence="1">
    <location>
        <begin position="1"/>
        <end position="90"/>
    </location>
</feature>
<evidence type="ECO:0000313" key="3">
    <source>
        <dbReference type="Proteomes" id="UP000095767"/>
    </source>
</evidence>
<evidence type="ECO:0000313" key="2">
    <source>
        <dbReference type="EMBL" id="OEL34673.1"/>
    </source>
</evidence>
<accession>A0A1E5WB79</accession>
<evidence type="ECO:0000259" key="1">
    <source>
        <dbReference type="PROSITE" id="PS51352"/>
    </source>
</evidence>
<organism evidence="2 3">
    <name type="scientific">Dichanthelium oligosanthes</name>
    <dbReference type="NCBI Taxonomy" id="888268"/>
    <lineage>
        <taxon>Eukaryota</taxon>
        <taxon>Viridiplantae</taxon>
        <taxon>Streptophyta</taxon>
        <taxon>Embryophyta</taxon>
        <taxon>Tracheophyta</taxon>
        <taxon>Spermatophyta</taxon>
        <taxon>Magnoliopsida</taxon>
        <taxon>Liliopsida</taxon>
        <taxon>Poales</taxon>
        <taxon>Poaceae</taxon>
        <taxon>PACMAD clade</taxon>
        <taxon>Panicoideae</taxon>
        <taxon>Panicodae</taxon>
        <taxon>Paniceae</taxon>
        <taxon>Dichantheliinae</taxon>
        <taxon>Dichanthelium</taxon>
    </lineage>
</organism>
<dbReference type="CDD" id="cd02947">
    <property type="entry name" value="TRX_family"/>
    <property type="match status" value="1"/>
</dbReference>
<reference evidence="2 3" key="1">
    <citation type="submission" date="2016-09" db="EMBL/GenBank/DDBJ databases">
        <title>The draft genome of Dichanthelium oligosanthes: A C3 panicoid grass species.</title>
        <authorList>
            <person name="Studer A.J."/>
            <person name="Schnable J.C."/>
            <person name="Brutnell T.P."/>
        </authorList>
    </citation>
    <scope>NUCLEOTIDE SEQUENCE [LARGE SCALE GENOMIC DNA]</scope>
    <source>
        <strain evidence="3">cv. Kellogg 1175</strain>
        <tissue evidence="2">Leaf</tissue>
    </source>
</reference>
<dbReference type="PANTHER" id="PTHR10438">
    <property type="entry name" value="THIOREDOXIN"/>
    <property type="match status" value="1"/>
</dbReference>
<comment type="caution">
    <text evidence="2">The sequence shown here is derived from an EMBL/GenBank/DDBJ whole genome shotgun (WGS) entry which is preliminary data.</text>
</comment>
<dbReference type="InterPro" id="IPR036249">
    <property type="entry name" value="Thioredoxin-like_sf"/>
</dbReference>
<name>A0A1E5WB79_9POAL</name>
<dbReference type="Gene3D" id="3.40.30.10">
    <property type="entry name" value="Glutaredoxin"/>
    <property type="match status" value="1"/>
</dbReference>
<dbReference type="PROSITE" id="PS51352">
    <property type="entry name" value="THIOREDOXIN_2"/>
    <property type="match status" value="1"/>
</dbReference>
<dbReference type="STRING" id="888268.A0A1E5WB79"/>